<proteinExistence type="evidence at transcript level"/>
<reference evidence="8" key="1">
    <citation type="submission" date="2010-04" db="EMBL/GenBank/DDBJ databases">
        <authorList>
            <person name="Reid K.E."/>
            <person name="Liao N."/>
            <person name="Chan S."/>
            <person name="Docking R."/>
            <person name="Taylor G."/>
            <person name="Moore R."/>
            <person name="Mayo M."/>
            <person name="Munro S."/>
            <person name="King J."/>
            <person name="Yanchuk A."/>
            <person name="Holt R."/>
            <person name="Jones S."/>
            <person name="Marra M."/>
            <person name="Ritland C.E."/>
            <person name="Ritland K."/>
            <person name="Bohlmann J."/>
        </authorList>
    </citation>
    <scope>NUCLEOTIDE SEQUENCE</scope>
    <source>
        <tissue evidence="8">Bud</tissue>
    </source>
</reference>
<name>D5A9X3_PICSI</name>
<keyword evidence="3" id="KW-0812">Transmembrane</keyword>
<evidence type="ECO:0000256" key="7">
    <source>
        <dbReference type="SAM" id="MobiDB-lite"/>
    </source>
</evidence>
<dbReference type="OMA" id="SERYWST"/>
<dbReference type="Pfam" id="PF08137">
    <property type="entry name" value="DVL"/>
    <property type="match status" value="1"/>
</dbReference>
<feature type="compositionally biased region" description="Basic and acidic residues" evidence="7">
    <location>
        <begin position="25"/>
        <end position="39"/>
    </location>
</feature>
<comment type="subcellular location">
    <subcellularLocation>
        <location evidence="1">Cell membrane</location>
        <topology evidence="1">Single-pass membrane protein</topology>
    </subcellularLocation>
</comment>
<dbReference type="AlphaFoldDB" id="D5A9X3"/>
<keyword evidence="5" id="KW-0472">Membrane</keyword>
<feature type="region of interest" description="Disordered" evidence="7">
    <location>
        <begin position="25"/>
        <end position="61"/>
    </location>
</feature>
<evidence type="ECO:0000256" key="5">
    <source>
        <dbReference type="ARBA" id="ARBA00023136"/>
    </source>
</evidence>
<dbReference type="GO" id="GO:0008285">
    <property type="term" value="P:negative regulation of cell population proliferation"/>
    <property type="evidence" value="ECO:0007669"/>
    <property type="project" value="InterPro"/>
</dbReference>
<accession>D5A9X3</accession>
<dbReference type="InterPro" id="IPR012552">
    <property type="entry name" value="DVL"/>
</dbReference>
<dbReference type="InterPro" id="IPR051525">
    <property type="entry name" value="DVL_RTFL_regulatory"/>
</dbReference>
<organism evidence="8">
    <name type="scientific">Picea sitchensis</name>
    <name type="common">Sitka spruce</name>
    <name type="synonym">Pinus sitchensis</name>
    <dbReference type="NCBI Taxonomy" id="3332"/>
    <lineage>
        <taxon>Eukaryota</taxon>
        <taxon>Viridiplantae</taxon>
        <taxon>Streptophyta</taxon>
        <taxon>Embryophyta</taxon>
        <taxon>Tracheophyta</taxon>
        <taxon>Spermatophyta</taxon>
        <taxon>Pinopsida</taxon>
        <taxon>Pinidae</taxon>
        <taxon>Conifers I</taxon>
        <taxon>Pinales</taxon>
        <taxon>Pinaceae</taxon>
        <taxon>Picea</taxon>
    </lineage>
</organism>
<evidence type="ECO:0000256" key="3">
    <source>
        <dbReference type="ARBA" id="ARBA00022692"/>
    </source>
</evidence>
<protein>
    <recommendedName>
        <fullName evidence="9">ROTUNDIFOLIA like 8</fullName>
    </recommendedName>
</protein>
<evidence type="ECO:0008006" key="9">
    <source>
        <dbReference type="Google" id="ProtNLM"/>
    </source>
</evidence>
<evidence type="ECO:0000256" key="1">
    <source>
        <dbReference type="ARBA" id="ARBA00004162"/>
    </source>
</evidence>
<dbReference type="GO" id="GO:0048367">
    <property type="term" value="P:shoot system development"/>
    <property type="evidence" value="ECO:0007669"/>
    <property type="project" value="UniProtKB-ARBA"/>
</dbReference>
<evidence type="ECO:0000256" key="6">
    <source>
        <dbReference type="ARBA" id="ARBA00024340"/>
    </source>
</evidence>
<dbReference type="EMBL" id="BT122996">
    <property type="protein sequence ID" value="ADE76342.1"/>
    <property type="molecule type" value="mRNA"/>
</dbReference>
<dbReference type="GO" id="GO:0005886">
    <property type="term" value="C:plasma membrane"/>
    <property type="evidence" value="ECO:0007669"/>
    <property type="project" value="UniProtKB-SubCell"/>
</dbReference>
<keyword evidence="4" id="KW-1133">Transmembrane helix</keyword>
<keyword evidence="2" id="KW-0217">Developmental protein</keyword>
<comment type="similarity">
    <text evidence="6">Belongs to the DVL/RTFL small polypeptides family.</text>
</comment>
<evidence type="ECO:0000313" key="8">
    <source>
        <dbReference type="EMBL" id="ADE76342.1"/>
    </source>
</evidence>
<dbReference type="PANTHER" id="PTHR33102">
    <property type="entry name" value="DVL19-RELATED-RELATED"/>
    <property type="match status" value="1"/>
</dbReference>
<evidence type="ECO:0000256" key="2">
    <source>
        <dbReference type="ARBA" id="ARBA00022473"/>
    </source>
</evidence>
<sequence length="100" mass="11531">MVLSERYWSTRSIVKKMGHCFSGHAKAERQWKPTKKEPRGPTPAAAYSRKRSAKRASVQQDNGCFSKRCAALAKEQRARFYILRRCITILLCWHLCGEDS</sequence>
<evidence type="ECO:0000256" key="4">
    <source>
        <dbReference type="ARBA" id="ARBA00022989"/>
    </source>
</evidence>